<accession>A0A9X6WNH4</accession>
<proteinExistence type="predicted"/>
<sequence>MSQNAKNIDILYILHIISTENKTQGGVYMKLKKIAGTCILLSSILAFFPETSFAIDTIKPFVRSATISPNYITNGNVEIQLNASDMDSGVKSIKLPDSSVVNGSTALFTATQNGKYLFTIDDFAGNTYTHTVIVSNIDRTAPTISHLTLIEKKDKTFKVIVDADDNVEVKSVVLNTNQSITKGANDEYYVADNLATAPTSVTVTDTVGNSTGAINFLDIPTAGYSPTNATKGNVKVSINGTQSLSYKVGFNNYSCSSKPCTFDLVKNDEISATNSSLTKTSTKTFEITNIDKSTSVLNLSGTRANSKISLNWNLALTSPIVTCESLSKGKTTPTVIGNSSSFSVPNESFQCIVSGSYQGYPIESNSLTIPPDYNQTIDVINPIENYRKEQFTKAYVEYNELGETYYINVNRSDNGDKKVPIPDSLR</sequence>
<dbReference type="EMBL" id="NUVX01000030">
    <property type="protein sequence ID" value="PFJ38806.1"/>
    <property type="molecule type" value="Genomic_DNA"/>
</dbReference>
<reference evidence="1 2" key="1">
    <citation type="submission" date="2017-09" db="EMBL/GenBank/DDBJ databases">
        <title>Large-scale bioinformatics analysis of Bacillus genomes uncovers conserved roles of natural products in bacterial physiology.</title>
        <authorList>
            <consortium name="Agbiome Team Llc"/>
            <person name="Bleich R.M."/>
            <person name="Grubbs K.J."/>
            <person name="Santa Maria K.C."/>
            <person name="Allen S.E."/>
            <person name="Farag S."/>
            <person name="Shank E.A."/>
            <person name="Bowers A."/>
        </authorList>
    </citation>
    <scope>NUCLEOTIDE SEQUENCE [LARGE SCALE GENOMIC DNA]</scope>
    <source>
        <strain evidence="1 2">AFS085496</strain>
    </source>
</reference>
<evidence type="ECO:0000313" key="2">
    <source>
        <dbReference type="Proteomes" id="UP000224003"/>
    </source>
</evidence>
<dbReference type="AlphaFoldDB" id="A0A9X6WNH4"/>
<name>A0A9X6WNH4_BACTU</name>
<protein>
    <submittedName>
        <fullName evidence="1">Uncharacterized protein</fullName>
    </submittedName>
</protein>
<evidence type="ECO:0000313" key="1">
    <source>
        <dbReference type="EMBL" id="PFJ38806.1"/>
    </source>
</evidence>
<dbReference type="Proteomes" id="UP000224003">
    <property type="component" value="Unassembled WGS sequence"/>
</dbReference>
<gene>
    <name evidence="1" type="ORF">COJ15_17160</name>
</gene>
<comment type="caution">
    <text evidence="1">The sequence shown here is derived from an EMBL/GenBank/DDBJ whole genome shotgun (WGS) entry which is preliminary data.</text>
</comment>
<organism evidence="1 2">
    <name type="scientific">Bacillus thuringiensis</name>
    <dbReference type="NCBI Taxonomy" id="1428"/>
    <lineage>
        <taxon>Bacteria</taxon>
        <taxon>Bacillati</taxon>
        <taxon>Bacillota</taxon>
        <taxon>Bacilli</taxon>
        <taxon>Bacillales</taxon>
        <taxon>Bacillaceae</taxon>
        <taxon>Bacillus</taxon>
        <taxon>Bacillus cereus group</taxon>
    </lineage>
</organism>